<gene>
    <name evidence="3" type="ORF">CVT26_000838</name>
</gene>
<evidence type="ECO:0000259" key="2">
    <source>
        <dbReference type="Pfam" id="PF20231"/>
    </source>
</evidence>
<comment type="caution">
    <text evidence="3">The sequence shown here is derived from an EMBL/GenBank/DDBJ whole genome shotgun (WGS) entry which is preliminary data.</text>
</comment>
<keyword evidence="4" id="KW-1185">Reference proteome</keyword>
<evidence type="ECO:0000313" key="4">
    <source>
        <dbReference type="Proteomes" id="UP000284706"/>
    </source>
</evidence>
<sequence>MSPNSPSTNAEAILQCMHNKNVSFGDLFEALQKPLTVNDRDNMNRSLTENFAEDPLPWAFEIVQRELRREVNNLSQRQHGLHFNNGKATANFLEGSFMRKAAEKMGQESPLLWKLVTSLLDANAKGRRIANHQAKDGRAEKEALERIGNTSEGDLGDIGGDKDDCEDNDMETDSDKTVVCISIFLQSTNAKCNYLQSVLGLFYHSASVPEKVIETLAHAGLSISLSSIHRSVKSLSQEAMKKLQDSVRTLKTAFAYDNFDIHFKTSQPTLEHSDTFVSATSATAIPLHGVGDEQVLRCSQELWERDPINPSPRVTPVQVDINDLLEFHKCSEAAKPPSGPGKLNPSLERYAWHIRDILLSHGPPNFKNRFAKNLGEPEPINPIPIHKTNQIPCRAMNIKESTPDGNIEVVECLLRQGGIGEPADEAFDHTSDVDMSESVLLVHGDLLTKERLDSVRNSRSIEATPKRRFQFIIFVPGLFHFKMACADALWRTWIQPSASRTDANSLFQHVGILRPKETGKIGTNPGFRRMHDIIHHDIWASMLNCWALEAAERNPQWTTLEEFAKADPSWELIEEMSRSIVQKYVGTTPLISRERRKPEKERDDVFTNQILRNYNELLYLETSHAMNVGDIGRVEETFLQWIYIFRATGKHKYASQILRFMFNLRDVYSPELSQIIRHNWLCNPTGKPKGFRGVDWLVERNNLFTKVIYGGSGSNRTIEHIIEESVLIELFRDCHVTVENGFHLVHRTIRHHPPNMVRTLRRLGQQFAENAPHRFTPGRRADYQVPDKIAQGMSDIQMTKAIDPTDEEGEESAVGADDLIEDSE</sequence>
<reference evidence="3 4" key="1">
    <citation type="journal article" date="2018" name="Evol. Lett.">
        <title>Horizontal gene cluster transfer increased hallucinogenic mushroom diversity.</title>
        <authorList>
            <person name="Reynolds H.T."/>
            <person name="Vijayakumar V."/>
            <person name="Gluck-Thaler E."/>
            <person name="Korotkin H.B."/>
            <person name="Matheny P.B."/>
            <person name="Slot J.C."/>
        </authorList>
    </citation>
    <scope>NUCLEOTIDE SEQUENCE [LARGE SCALE GENOMIC DNA]</scope>
    <source>
        <strain evidence="3 4">SRW20</strain>
    </source>
</reference>
<accession>A0A409YLA7</accession>
<dbReference type="Proteomes" id="UP000284706">
    <property type="component" value="Unassembled WGS sequence"/>
</dbReference>
<name>A0A409YLA7_9AGAR</name>
<evidence type="ECO:0000313" key="3">
    <source>
        <dbReference type="EMBL" id="PPR03841.1"/>
    </source>
</evidence>
<dbReference type="OrthoDB" id="4743193at2759"/>
<protein>
    <recommendedName>
        <fullName evidence="2">DUF6589 domain-containing protein</fullName>
    </recommendedName>
</protein>
<dbReference type="InParanoid" id="A0A409YLA7"/>
<dbReference type="AlphaFoldDB" id="A0A409YLA7"/>
<feature type="region of interest" description="Disordered" evidence="1">
    <location>
        <begin position="800"/>
        <end position="824"/>
    </location>
</feature>
<evidence type="ECO:0000256" key="1">
    <source>
        <dbReference type="SAM" id="MobiDB-lite"/>
    </source>
</evidence>
<dbReference type="EMBL" id="NHYE01000695">
    <property type="protein sequence ID" value="PPR03841.1"/>
    <property type="molecule type" value="Genomic_DNA"/>
</dbReference>
<dbReference type="Pfam" id="PF20231">
    <property type="entry name" value="DUF6589"/>
    <property type="match status" value="1"/>
</dbReference>
<dbReference type="InterPro" id="IPR046496">
    <property type="entry name" value="DUF6589"/>
</dbReference>
<feature type="domain" description="DUF6589" evidence="2">
    <location>
        <begin position="349"/>
        <end position="751"/>
    </location>
</feature>
<dbReference type="STRING" id="231916.A0A409YLA7"/>
<proteinExistence type="predicted"/>
<organism evidence="3 4">
    <name type="scientific">Gymnopilus dilepis</name>
    <dbReference type="NCBI Taxonomy" id="231916"/>
    <lineage>
        <taxon>Eukaryota</taxon>
        <taxon>Fungi</taxon>
        <taxon>Dikarya</taxon>
        <taxon>Basidiomycota</taxon>
        <taxon>Agaricomycotina</taxon>
        <taxon>Agaricomycetes</taxon>
        <taxon>Agaricomycetidae</taxon>
        <taxon>Agaricales</taxon>
        <taxon>Agaricineae</taxon>
        <taxon>Hymenogastraceae</taxon>
        <taxon>Gymnopilus</taxon>
    </lineage>
</organism>